<evidence type="ECO:0000256" key="1">
    <source>
        <dbReference type="ARBA" id="ARBA00000085"/>
    </source>
</evidence>
<dbReference type="EMBL" id="JAFKCZ010000010">
    <property type="protein sequence ID" value="MBN7797847.1"/>
    <property type="molecule type" value="Genomic_DNA"/>
</dbReference>
<keyword evidence="5" id="KW-0808">Transferase</keyword>
<feature type="domain" description="Histidine kinase" evidence="12">
    <location>
        <begin position="248"/>
        <end position="443"/>
    </location>
</feature>
<keyword evidence="4" id="KW-0597">Phosphoprotein</keyword>
<dbReference type="InterPro" id="IPR050428">
    <property type="entry name" value="TCS_sensor_his_kinase"/>
</dbReference>
<dbReference type="PANTHER" id="PTHR45436">
    <property type="entry name" value="SENSOR HISTIDINE KINASE YKOH"/>
    <property type="match status" value="1"/>
</dbReference>
<dbReference type="Gene3D" id="1.10.287.130">
    <property type="match status" value="1"/>
</dbReference>
<dbReference type="SUPFAM" id="SSF47384">
    <property type="entry name" value="Homodimeric domain of signal transducing histidine kinase"/>
    <property type="match status" value="1"/>
</dbReference>
<keyword evidence="15" id="KW-1185">Reference proteome</keyword>
<comment type="subcellular location">
    <subcellularLocation>
        <location evidence="2">Membrane</location>
    </subcellularLocation>
</comment>
<evidence type="ECO:0000313" key="14">
    <source>
        <dbReference type="EMBL" id="MBN7797847.1"/>
    </source>
</evidence>
<evidence type="ECO:0000313" key="15">
    <source>
        <dbReference type="Proteomes" id="UP000664303"/>
    </source>
</evidence>
<keyword evidence="8 11" id="KW-1133">Transmembrane helix</keyword>
<feature type="transmembrane region" description="Helical" evidence="11">
    <location>
        <begin position="12"/>
        <end position="31"/>
    </location>
</feature>
<evidence type="ECO:0000256" key="10">
    <source>
        <dbReference type="ARBA" id="ARBA00023136"/>
    </source>
</evidence>
<evidence type="ECO:0000256" key="11">
    <source>
        <dbReference type="SAM" id="Phobius"/>
    </source>
</evidence>
<evidence type="ECO:0000256" key="9">
    <source>
        <dbReference type="ARBA" id="ARBA00023012"/>
    </source>
</evidence>
<keyword evidence="10 11" id="KW-0472">Membrane</keyword>
<sequence length="443" mass="49056">MTRPLDSIAGRVLVASLLLLPLFLGVSGLYLERSHRLSIEAAQAERLQLQILTLLAQAEYDRELELPAALIEPRLSRPQSGLYARILDARGRELWQSPSRQLTGIAAGDEAPRELTPGERRFRRDGPLFHLAYQVLWETADGREVPLLFEVTESTEAVDADLRLYRRHLLAWLSGAAAMLVLCQLAILAWGLRPLRHLARDIAAVERGETEGLGGPYPREVQALTDNLNALLNSEQQRRDRVRGTLADLAHSLKTPLAVIASADSQAEDYPRLVREQAGRMEEIVSYQLQRAVGGRHKLLRPVDIHAVVARLRRGLVKVYADRDLDITCRVADGAHFRGDERDLLEMLGNLMDNACKHCRARVEVRAKRDDQGLRIQVHDDGDGVAPALRRQVLQRGARADTRAPGQGIGLAVVHDIAASYGGDMAIEDSPLGGACVALHFPR</sequence>
<dbReference type="InterPro" id="IPR003660">
    <property type="entry name" value="HAMP_dom"/>
</dbReference>
<dbReference type="Gene3D" id="3.30.565.10">
    <property type="entry name" value="Histidine kinase-like ATPase, C-terminal domain"/>
    <property type="match status" value="1"/>
</dbReference>
<organism evidence="14 15">
    <name type="scientific">Parahaliea mediterranea</name>
    <dbReference type="NCBI Taxonomy" id="651086"/>
    <lineage>
        <taxon>Bacteria</taxon>
        <taxon>Pseudomonadati</taxon>
        <taxon>Pseudomonadota</taxon>
        <taxon>Gammaproteobacteria</taxon>
        <taxon>Cellvibrionales</taxon>
        <taxon>Halieaceae</taxon>
        <taxon>Parahaliea</taxon>
    </lineage>
</organism>
<dbReference type="PANTHER" id="PTHR45436:SF4">
    <property type="entry name" value="SENSOR PROTEIN PHOQ"/>
    <property type="match status" value="1"/>
</dbReference>
<protein>
    <recommendedName>
        <fullName evidence="3">histidine kinase</fullName>
        <ecNumber evidence="3">2.7.13.3</ecNumber>
    </recommendedName>
</protein>
<dbReference type="InterPro" id="IPR003594">
    <property type="entry name" value="HATPase_dom"/>
</dbReference>
<accession>A0A939DI16</accession>
<reference evidence="14" key="1">
    <citation type="submission" date="2021-02" db="EMBL/GenBank/DDBJ databases">
        <title>PHA producing bacteria isolated from coastal sediment in Guangdong, Shenzhen.</title>
        <authorList>
            <person name="Zheng W."/>
            <person name="Yu S."/>
            <person name="Huang Y."/>
        </authorList>
    </citation>
    <scope>NUCLEOTIDE SEQUENCE</scope>
    <source>
        <strain evidence="14">TN14-10</strain>
    </source>
</reference>
<dbReference type="GO" id="GO:0005524">
    <property type="term" value="F:ATP binding"/>
    <property type="evidence" value="ECO:0007669"/>
    <property type="project" value="UniProtKB-KW"/>
</dbReference>
<dbReference type="InterPro" id="IPR004358">
    <property type="entry name" value="Sig_transdc_His_kin-like_C"/>
</dbReference>
<evidence type="ECO:0000256" key="4">
    <source>
        <dbReference type="ARBA" id="ARBA00022553"/>
    </source>
</evidence>
<proteinExistence type="predicted"/>
<dbReference type="PROSITE" id="PS50885">
    <property type="entry name" value="HAMP"/>
    <property type="match status" value="1"/>
</dbReference>
<dbReference type="PRINTS" id="PR00344">
    <property type="entry name" value="BCTRLSENSOR"/>
</dbReference>
<feature type="domain" description="HAMP" evidence="13">
    <location>
        <begin position="189"/>
        <end position="240"/>
    </location>
</feature>
<dbReference type="Proteomes" id="UP000664303">
    <property type="component" value="Unassembled WGS sequence"/>
</dbReference>
<dbReference type="SUPFAM" id="SSF55874">
    <property type="entry name" value="ATPase domain of HSP90 chaperone/DNA topoisomerase II/histidine kinase"/>
    <property type="match status" value="1"/>
</dbReference>
<dbReference type="GO" id="GO:0000155">
    <property type="term" value="F:phosphorelay sensor kinase activity"/>
    <property type="evidence" value="ECO:0007669"/>
    <property type="project" value="InterPro"/>
</dbReference>
<comment type="caution">
    <text evidence="14">The sequence shown here is derived from an EMBL/GenBank/DDBJ whole genome shotgun (WGS) entry which is preliminary data.</text>
</comment>
<evidence type="ECO:0000259" key="12">
    <source>
        <dbReference type="PROSITE" id="PS50109"/>
    </source>
</evidence>
<dbReference type="PROSITE" id="PS50109">
    <property type="entry name" value="HIS_KIN"/>
    <property type="match status" value="1"/>
</dbReference>
<dbReference type="SMART" id="SM00387">
    <property type="entry name" value="HATPase_c"/>
    <property type="match status" value="1"/>
</dbReference>
<evidence type="ECO:0000256" key="2">
    <source>
        <dbReference type="ARBA" id="ARBA00004370"/>
    </source>
</evidence>
<dbReference type="Pfam" id="PF02518">
    <property type="entry name" value="HATPase_c"/>
    <property type="match status" value="1"/>
</dbReference>
<evidence type="ECO:0000259" key="13">
    <source>
        <dbReference type="PROSITE" id="PS50885"/>
    </source>
</evidence>
<dbReference type="CDD" id="cd00082">
    <property type="entry name" value="HisKA"/>
    <property type="match status" value="1"/>
</dbReference>
<dbReference type="InterPro" id="IPR003661">
    <property type="entry name" value="HisK_dim/P_dom"/>
</dbReference>
<comment type="catalytic activity">
    <reaction evidence="1">
        <text>ATP + protein L-histidine = ADP + protein N-phospho-L-histidine.</text>
        <dbReference type="EC" id="2.7.13.3"/>
    </reaction>
</comment>
<evidence type="ECO:0000256" key="3">
    <source>
        <dbReference type="ARBA" id="ARBA00012438"/>
    </source>
</evidence>
<evidence type="ECO:0000256" key="6">
    <source>
        <dbReference type="ARBA" id="ARBA00022692"/>
    </source>
</evidence>
<keyword evidence="9" id="KW-0902">Two-component regulatory system</keyword>
<evidence type="ECO:0000256" key="5">
    <source>
        <dbReference type="ARBA" id="ARBA00022679"/>
    </source>
</evidence>
<dbReference type="InterPro" id="IPR005467">
    <property type="entry name" value="His_kinase_dom"/>
</dbReference>
<dbReference type="EC" id="2.7.13.3" evidence="3"/>
<dbReference type="AlphaFoldDB" id="A0A939DI16"/>
<dbReference type="InterPro" id="IPR036890">
    <property type="entry name" value="HATPase_C_sf"/>
</dbReference>
<evidence type="ECO:0000256" key="7">
    <source>
        <dbReference type="ARBA" id="ARBA00022777"/>
    </source>
</evidence>
<evidence type="ECO:0000256" key="8">
    <source>
        <dbReference type="ARBA" id="ARBA00022989"/>
    </source>
</evidence>
<keyword evidence="7" id="KW-0418">Kinase</keyword>
<keyword evidence="6 11" id="KW-0812">Transmembrane</keyword>
<feature type="transmembrane region" description="Helical" evidence="11">
    <location>
        <begin position="169"/>
        <end position="192"/>
    </location>
</feature>
<name>A0A939DI16_9GAMM</name>
<dbReference type="GO" id="GO:0005886">
    <property type="term" value="C:plasma membrane"/>
    <property type="evidence" value="ECO:0007669"/>
    <property type="project" value="TreeGrafter"/>
</dbReference>
<gene>
    <name evidence="14" type="ORF">JYP50_14650</name>
</gene>
<dbReference type="RefSeq" id="WP_206561293.1">
    <property type="nucleotide sequence ID" value="NZ_JAFKCZ010000010.1"/>
</dbReference>
<dbReference type="InterPro" id="IPR036097">
    <property type="entry name" value="HisK_dim/P_sf"/>
</dbReference>